<protein>
    <recommendedName>
        <fullName evidence="3">Squalene cyclase C-terminal domain-containing protein</fullName>
    </recommendedName>
</protein>
<name>A0ABQ1Y7V2_9BACL</name>
<dbReference type="EMBL" id="BMFT01000001">
    <property type="protein sequence ID" value="GGH15792.1"/>
    <property type="molecule type" value="Genomic_DNA"/>
</dbReference>
<organism evidence="1 2">
    <name type="scientific">Paenibacillus segetis</name>
    <dbReference type="NCBI Taxonomy" id="1325360"/>
    <lineage>
        <taxon>Bacteria</taxon>
        <taxon>Bacillati</taxon>
        <taxon>Bacillota</taxon>
        <taxon>Bacilli</taxon>
        <taxon>Bacillales</taxon>
        <taxon>Paenibacillaceae</taxon>
        <taxon>Paenibacillus</taxon>
    </lineage>
</organism>
<dbReference type="SUPFAM" id="SSF48239">
    <property type="entry name" value="Terpenoid cyclases/Protein prenyltransferases"/>
    <property type="match status" value="1"/>
</dbReference>
<accession>A0ABQ1Y7V2</accession>
<keyword evidence="2" id="KW-1185">Reference proteome</keyword>
<dbReference type="RefSeq" id="WP_229753266.1">
    <property type="nucleotide sequence ID" value="NZ_BMFT01000001.1"/>
</dbReference>
<comment type="caution">
    <text evidence="1">The sequence shown here is derived from an EMBL/GenBank/DDBJ whole genome shotgun (WGS) entry which is preliminary data.</text>
</comment>
<dbReference type="InterPro" id="IPR008930">
    <property type="entry name" value="Terpenoid_cyclase/PrenylTrfase"/>
</dbReference>
<proteinExistence type="predicted"/>
<reference evidence="2" key="1">
    <citation type="journal article" date="2019" name="Int. J. Syst. Evol. Microbiol.">
        <title>The Global Catalogue of Microorganisms (GCM) 10K type strain sequencing project: providing services to taxonomists for standard genome sequencing and annotation.</title>
        <authorList>
            <consortium name="The Broad Institute Genomics Platform"/>
            <consortium name="The Broad Institute Genome Sequencing Center for Infectious Disease"/>
            <person name="Wu L."/>
            <person name="Ma J."/>
        </authorList>
    </citation>
    <scope>NUCLEOTIDE SEQUENCE [LARGE SCALE GENOMIC DNA]</scope>
    <source>
        <strain evidence="2">CGMCC 1.12769</strain>
    </source>
</reference>
<evidence type="ECO:0008006" key="3">
    <source>
        <dbReference type="Google" id="ProtNLM"/>
    </source>
</evidence>
<sequence length="301" mass="34532">MSMNNEMSGNNNILKRARIFIYSNARLLERLCFAYHFENGSKEAVLMALRAYQNSDGGFGNALEADMRCPQSQPVTTEMALGIMDEIECFDVEIMNGVIAYLQSITLPGGGLPRATTAVNAYPHAPWWTTERDDIPSINPTGIIIGALLRQKSRSDLLTEDWFQSHISFMWRSMDEQKPTDYHDYLQWLQFLQNTPERERAIPFEQILDEWLQEPGIIEKNPGQEGYSHKVLDYVPAPGSYASRFVTDDEITHHLNYLVENQQEDGGWPVSWPTVSPVVEQEWRGRITIERLLTLRAYGRI</sequence>
<dbReference type="Proteomes" id="UP000659344">
    <property type="component" value="Unassembled WGS sequence"/>
</dbReference>
<gene>
    <name evidence="1" type="ORF">GCM10008013_10210</name>
</gene>
<evidence type="ECO:0000313" key="1">
    <source>
        <dbReference type="EMBL" id="GGH15792.1"/>
    </source>
</evidence>
<evidence type="ECO:0000313" key="2">
    <source>
        <dbReference type="Proteomes" id="UP000659344"/>
    </source>
</evidence>